<dbReference type="AlphaFoldDB" id="A0A430FJC9"/>
<proteinExistence type="predicted"/>
<sequence>MNTIKEQPLPMTAEYIEDNPNRPESVDEYTRRHARLFGMMKSAMRETLAEAGRTPAMQERGCAPGSGQAERPLDPQLVVANVPLVFGDALYRVRETDKGLPLITRPRVDLGILGGLDRILLHTITSLLCVGGLLIVARHTTGKEETR</sequence>
<name>A0A430FJC9_9BIFI</name>
<organism evidence="3 4">
    <name type="scientific">Bifidobacterium samirii</name>
    <dbReference type="NCBI Taxonomy" id="2306974"/>
    <lineage>
        <taxon>Bacteria</taxon>
        <taxon>Bacillati</taxon>
        <taxon>Actinomycetota</taxon>
        <taxon>Actinomycetes</taxon>
        <taxon>Bifidobacteriales</taxon>
        <taxon>Bifidobacteriaceae</taxon>
        <taxon>Bifidobacterium</taxon>
    </lineage>
</organism>
<comment type="caution">
    <text evidence="3">The sequence shown here is derived from an EMBL/GenBank/DDBJ whole genome shotgun (WGS) entry which is preliminary data.</text>
</comment>
<keyword evidence="2" id="KW-0812">Transmembrane</keyword>
<accession>A0A430FJC9</accession>
<keyword evidence="4" id="KW-1185">Reference proteome</keyword>
<reference evidence="3 4" key="1">
    <citation type="submission" date="2018-09" db="EMBL/GenBank/DDBJ databases">
        <title>Characterization of the phylogenetic diversity of five novel species belonging to the genus Bifidobacterium.</title>
        <authorList>
            <person name="Lugli G.A."/>
            <person name="Duranti S."/>
            <person name="Milani C."/>
        </authorList>
    </citation>
    <scope>NUCLEOTIDE SEQUENCE [LARGE SCALE GENOMIC DNA]</scope>
    <source>
        <strain evidence="3 4">2033B</strain>
    </source>
</reference>
<evidence type="ECO:0000313" key="4">
    <source>
        <dbReference type="Proteomes" id="UP000287470"/>
    </source>
</evidence>
<evidence type="ECO:0000256" key="2">
    <source>
        <dbReference type="SAM" id="Phobius"/>
    </source>
</evidence>
<feature type="transmembrane region" description="Helical" evidence="2">
    <location>
        <begin position="119"/>
        <end position="137"/>
    </location>
</feature>
<feature type="region of interest" description="Disordered" evidence="1">
    <location>
        <begin position="51"/>
        <end position="70"/>
    </location>
</feature>
<keyword evidence="2" id="KW-1133">Transmembrane helix</keyword>
<evidence type="ECO:0000313" key="3">
    <source>
        <dbReference type="EMBL" id="RSX52995.1"/>
    </source>
</evidence>
<gene>
    <name evidence="3" type="ORF">D2E24_1666</name>
</gene>
<protein>
    <submittedName>
        <fullName evidence="3">Uncharacterized protein</fullName>
    </submittedName>
</protein>
<dbReference type="EMBL" id="QXGK01000020">
    <property type="protein sequence ID" value="RSX52995.1"/>
    <property type="molecule type" value="Genomic_DNA"/>
</dbReference>
<keyword evidence="2" id="KW-0472">Membrane</keyword>
<dbReference type="Proteomes" id="UP000287470">
    <property type="component" value="Unassembled WGS sequence"/>
</dbReference>
<dbReference type="RefSeq" id="WP_125968921.1">
    <property type="nucleotide sequence ID" value="NZ_QXGK01000020.1"/>
</dbReference>
<dbReference type="OrthoDB" id="9961031at2"/>
<evidence type="ECO:0000256" key="1">
    <source>
        <dbReference type="SAM" id="MobiDB-lite"/>
    </source>
</evidence>